<evidence type="ECO:0000313" key="3">
    <source>
        <dbReference type="Proteomes" id="UP000325466"/>
    </source>
</evidence>
<dbReference type="NCBIfam" id="TIGR01630">
    <property type="entry name" value="psiM2_ORF9"/>
    <property type="match status" value="1"/>
</dbReference>
<gene>
    <name evidence="2" type="ORF">RAJCM14343_3960</name>
</gene>
<accession>A0ABQ0YQ23</accession>
<dbReference type="Proteomes" id="UP000325466">
    <property type="component" value="Unassembled WGS sequence"/>
</dbReference>
<keyword evidence="3" id="KW-1185">Reference proteome</keyword>
<sequence>MMQRTEGHDWKVIIIMTRWSTDDLAGRVLASYEDVELITYKAVQDDGTMLCESILNRPDYDLKTKEMNRDIVEANYNQQPIDIKGRLFSDFTVYESLPEGQHKRWNYTDTADTGADFLCSVDYIEHEGNVYVTDVVMTDEAMETTESSVAAMLDADEINEATIESNNGGRGFARNIERILQDVHGNKRCVVKWVAQTGNKEARILASSAWVNKHVMMPYNWKHRYPEFYKQLMTYQKKGKNKHDDAPDVLAAIYERVANPDKKEPRLRVLGV</sequence>
<name>A0ABQ0YQ23_9NOCA</name>
<dbReference type="EMBL" id="BLAH01000096">
    <property type="protein sequence ID" value="GES38695.1"/>
    <property type="molecule type" value="Genomic_DNA"/>
</dbReference>
<dbReference type="InterPro" id="IPR054762">
    <property type="entry name" value="Gp19_RNaseH-like"/>
</dbReference>
<dbReference type="InterPro" id="IPR006517">
    <property type="entry name" value="Phage_terminase_lsu-like_C"/>
</dbReference>
<dbReference type="Pfam" id="PF22530">
    <property type="entry name" value="Terminase-T7_RNaseH-like"/>
    <property type="match status" value="1"/>
</dbReference>
<organism evidence="2 3">
    <name type="scientific">Rhodococcus aetherivorans</name>
    <dbReference type="NCBI Taxonomy" id="191292"/>
    <lineage>
        <taxon>Bacteria</taxon>
        <taxon>Bacillati</taxon>
        <taxon>Actinomycetota</taxon>
        <taxon>Actinomycetes</taxon>
        <taxon>Mycobacteriales</taxon>
        <taxon>Nocardiaceae</taxon>
        <taxon>Rhodococcus</taxon>
    </lineage>
</organism>
<feature type="domain" description="Terminase large subunit ribonuclease H-like" evidence="1">
    <location>
        <begin position="109"/>
        <end position="206"/>
    </location>
</feature>
<protein>
    <submittedName>
        <fullName evidence="2">Terminase large subunit</fullName>
    </submittedName>
</protein>
<evidence type="ECO:0000313" key="2">
    <source>
        <dbReference type="EMBL" id="GES38695.1"/>
    </source>
</evidence>
<reference evidence="2 3" key="1">
    <citation type="journal article" date="2018" name="Biodegradation">
        <title>1,4-Dioxane degradation characteristics of Rhodococcus aetherivorans JCM 14343.</title>
        <authorList>
            <person name="Inoue D."/>
            <person name="Tsunoda T."/>
            <person name="Yamamoto N."/>
            <person name="Ike M."/>
            <person name="Sei K."/>
        </authorList>
    </citation>
    <scope>NUCLEOTIDE SEQUENCE [LARGE SCALE GENOMIC DNA]</scope>
    <source>
        <strain evidence="2 3">JCM 14343</strain>
    </source>
</reference>
<evidence type="ECO:0000259" key="1">
    <source>
        <dbReference type="Pfam" id="PF22530"/>
    </source>
</evidence>
<proteinExistence type="predicted"/>
<comment type="caution">
    <text evidence="2">The sequence shown here is derived from an EMBL/GenBank/DDBJ whole genome shotgun (WGS) entry which is preliminary data.</text>
</comment>